<proteinExistence type="predicted"/>
<dbReference type="PANTHER" id="PTHR15180:SF1">
    <property type="entry name" value="GENERAL TRANSCRIPTION FACTOR 3C POLYPEPTIDE 1"/>
    <property type="match status" value="1"/>
</dbReference>
<evidence type="ECO:0000259" key="8">
    <source>
        <dbReference type="Pfam" id="PF20222"/>
    </source>
</evidence>
<dbReference type="InterPro" id="IPR044210">
    <property type="entry name" value="Tfc3-like"/>
</dbReference>
<evidence type="ECO:0000256" key="6">
    <source>
        <dbReference type="SAM" id="MobiDB-lite"/>
    </source>
</evidence>
<dbReference type="Pfam" id="PF04182">
    <property type="entry name" value="B-block_TFIIIC"/>
    <property type="match status" value="1"/>
</dbReference>
<name>A0A4S3JWS8_9EURO</name>
<dbReference type="InterPro" id="IPR007309">
    <property type="entry name" value="TFIIIC_Bblock-bd"/>
</dbReference>
<feature type="region of interest" description="Disordered" evidence="6">
    <location>
        <begin position="1123"/>
        <end position="1150"/>
    </location>
</feature>
<feature type="compositionally biased region" description="Basic and acidic residues" evidence="6">
    <location>
        <begin position="888"/>
        <end position="897"/>
    </location>
</feature>
<dbReference type="PANTHER" id="PTHR15180">
    <property type="entry name" value="GENERAL TRANSCRIPTION FACTOR 3C POLYPEPTIDE 1"/>
    <property type="match status" value="1"/>
</dbReference>
<comment type="caution">
    <text evidence="9">The sequence shown here is derived from an EMBL/GenBank/DDBJ whole genome shotgun (WGS) entry which is preliminary data.</text>
</comment>
<protein>
    <submittedName>
        <fullName evidence="9">Uncharacterized protein</fullName>
    </submittedName>
</protein>
<dbReference type="GO" id="GO:0003677">
    <property type="term" value="F:DNA binding"/>
    <property type="evidence" value="ECO:0007669"/>
    <property type="project" value="UniProtKB-KW"/>
</dbReference>
<evidence type="ECO:0000256" key="1">
    <source>
        <dbReference type="ARBA" id="ARBA00004123"/>
    </source>
</evidence>
<dbReference type="STRING" id="1220188.A0A4S3JWS8"/>
<dbReference type="GO" id="GO:0006384">
    <property type="term" value="P:transcription initiation at RNA polymerase III promoter"/>
    <property type="evidence" value="ECO:0007669"/>
    <property type="project" value="InterPro"/>
</dbReference>
<keyword evidence="4" id="KW-0804">Transcription</keyword>
<feature type="compositionally biased region" description="Polar residues" evidence="6">
    <location>
        <begin position="680"/>
        <end position="693"/>
    </location>
</feature>
<feature type="region of interest" description="Disordered" evidence="6">
    <location>
        <begin position="325"/>
        <end position="359"/>
    </location>
</feature>
<keyword evidence="10" id="KW-1185">Reference proteome</keyword>
<dbReference type="Pfam" id="PF20222">
    <property type="entry name" value="DUF6581"/>
    <property type="match status" value="1"/>
</dbReference>
<feature type="region of interest" description="Disordered" evidence="6">
    <location>
        <begin position="673"/>
        <end position="750"/>
    </location>
</feature>
<gene>
    <name evidence="9" type="ORF">EYZ11_000535</name>
</gene>
<feature type="region of interest" description="Disordered" evidence="6">
    <location>
        <begin position="775"/>
        <end position="812"/>
    </location>
</feature>
<dbReference type="CDD" id="cd16169">
    <property type="entry name" value="Tau138_eWH"/>
    <property type="match status" value="1"/>
</dbReference>
<evidence type="ECO:0000259" key="7">
    <source>
        <dbReference type="Pfam" id="PF04182"/>
    </source>
</evidence>
<feature type="domain" description="Transcription factor tau subunit sfc3/Tfc3 C-terminal" evidence="8">
    <location>
        <begin position="1395"/>
        <end position="1817"/>
    </location>
</feature>
<dbReference type="VEuPathDB" id="FungiDB:EYZ11_000535"/>
<dbReference type="GO" id="GO:0005634">
    <property type="term" value="C:nucleus"/>
    <property type="evidence" value="ECO:0007669"/>
    <property type="project" value="UniProtKB-SubCell"/>
</dbReference>
<feature type="region of interest" description="Disordered" evidence="6">
    <location>
        <begin position="580"/>
        <end position="599"/>
    </location>
</feature>
<keyword evidence="2" id="KW-0597">Phosphoprotein</keyword>
<dbReference type="Proteomes" id="UP000308092">
    <property type="component" value="Unassembled WGS sequence"/>
</dbReference>
<keyword evidence="5" id="KW-0539">Nucleus</keyword>
<dbReference type="InterPro" id="IPR046488">
    <property type="entry name" value="Sfc3/Tfc3_C"/>
</dbReference>
<sequence>MAPSLRDLIDFLLGEIALCGDQGASPADILNFIHAFYAKAAQDGSSHRKHTVDRRFQEKVWSWLTRNPEVSVGKNREGNHLTLADVEHSMQHDQGNDKSPEVSSQTPMRVFVSEERTWLAITGHERDENKVFLTEFALLSIIASRKSAGIVQTELVKLSGQDKRSVPKRTDMLQQKGYIDKRAIQIKAARTSLCTLRRFRKTDNAPVAGSSDQQPEGRQGVDVIDFKEFTDKLFQILRQYKIVSRNDLKNLLGFADHWRWRVLSRSVRKFERIGVLKRVKALSQYADTMNKYHPCVMLIREPTQRDFEMFNEFSLNLTTDLGQEDSVELDEDVEPNDAGRESSSLSGPQTMVKREEDVEEAGRMVPAWNPEQNIHNLIFDTVDRAGTSGITNVDILRTCFGGFFRRPLENALTRLVACWQLSQPLHLRQLAIVRDTALSRTITHYVHYSANNFRQIVDAGGSTWEAVEFVPKTTKSNHVKVPPVDAVPKLNEHGFSVAVPAKELLKNGNATLLECILVVRPASYSCTNTDPVAVQLEGNTYGIRFGDRKSNLEVSRRDKYATPSRPKVKHQDISDIEMEDVPPSRRYRKPKDDPDRFRGMSEKEKLEALGLDETWTEYSVLLIDRSQPGVYITPRGRRRPAGKRQGRPRISRIAVFKSPGLASFPWFLQEKRAEEDHETISTPRETPQAQSIESIEPKPGAETILKPSTARSELPEATPTRGTKRNLRQRASINAESDSAAGRTHKQRRLMEANVDPPEVIASDVQGSENLNHKRNVHEVRDQSSSMRRSKRRKIESPTSAVPKMPTTASKMPGYIEQADSSAVMEEPRESLQPSGMDLDNYTPSEHVNGLSGQSSSIERANGAVPENFLEPGDSALETPVAVNNLDGLHDAGEKHPLAAHTSEGPQQNPKKQEKGGSVYFLRRKIIMDIIEQAGGAFPLGKELWYPFATAWLKMKYKERPDLRTIKTTVKHMVDAGKLRQHTFSGKDSKGIMVTKAIVSKTDLDPDAPLLKEMQKNILASDPRQIYIPSSVEYDRALTKRGRKAMPSDDLKPIPQIPVEPGVTVQLHRKPAQVVAQERRKGLSIQRRLLQRLEPETDSPRKPMRLMTIQRPSTDDSAMYGLTSISRPGPGGSSEVSGRLPRRHRTTAPGGLIPRRQVKRLWIPISSMTPYAMLMNPKQVFHEGSGTFSTYAGLMSLHMPQSLKEKKKKKEKEEVEVRPGLPKSLDELFKKARRRTVNYSDRTDPRSRKFFLDTNVILRWELQNEELLQNQTPEDASYINQTVANLFSAPIEGDIRFDRDQAEPPVASPPEPKTTRRRAQQQQRQEEHQEPAEPPTLQPSVPESAASTTPEETPQLEIARRNRRLNQLIQREAAGPQTPAPSGSRQLIRRNRMAGQLPDQLVQRVMVAIAVVRSLASGYDARLVDWNLVSRCFPDDDPEFIQDRAKMILSRNRLQISKMLSDFEERFIEAYANDQVPPINYDDLDSYNWEWVVNWAYEQLDTPRSGRLPDLPATREQFDSVFEIREEPITSLDDIYQSSHGITINRRRTLFAGVPFATPLADQPVRTTARQMELARLEVAKTWVRANVVTPEGTYRPAAARDALEQLGDDLVGKALQSLITERVLYMVNKGRDAPGRNYDISEHFLQVLGRKRSIEAAELRRAAQFKTQVLDQALQQHGTFDVPYNAEDGDILAMINLFAEGRIILTPRDPPRDKYGLTDGGYLTRLIDKDKLRFSVEVRPTRERYVYGDPIQEKTASIPPPCVPNLRVDSADDVPEKIPLWYDIHGQLVPVLWELALVAVVGCVATRPGINALGIANMMKPCLGAWEVERVLEWTRTVGVMQQMGEGWMVKEWWWMVSHACS</sequence>
<evidence type="ECO:0000256" key="2">
    <source>
        <dbReference type="ARBA" id="ARBA00022553"/>
    </source>
</evidence>
<evidence type="ECO:0000313" key="10">
    <source>
        <dbReference type="Proteomes" id="UP000308092"/>
    </source>
</evidence>
<dbReference type="InterPro" id="IPR035625">
    <property type="entry name" value="Tfc3-like_eWH"/>
</dbReference>
<feature type="compositionally biased region" description="Acidic residues" evidence="6">
    <location>
        <begin position="325"/>
        <end position="335"/>
    </location>
</feature>
<feature type="compositionally biased region" description="Basic and acidic residues" evidence="6">
    <location>
        <begin position="590"/>
        <end position="599"/>
    </location>
</feature>
<organism evidence="9 10">
    <name type="scientific">Aspergillus tanneri</name>
    <dbReference type="NCBI Taxonomy" id="1220188"/>
    <lineage>
        <taxon>Eukaryota</taxon>
        <taxon>Fungi</taxon>
        <taxon>Dikarya</taxon>
        <taxon>Ascomycota</taxon>
        <taxon>Pezizomycotina</taxon>
        <taxon>Eurotiomycetes</taxon>
        <taxon>Eurotiomycetidae</taxon>
        <taxon>Eurotiales</taxon>
        <taxon>Aspergillaceae</taxon>
        <taxon>Aspergillus</taxon>
        <taxon>Aspergillus subgen. Circumdati</taxon>
    </lineage>
</organism>
<feature type="region of interest" description="Disordered" evidence="6">
    <location>
        <begin position="1300"/>
        <end position="1358"/>
    </location>
</feature>
<reference evidence="9 10" key="1">
    <citation type="submission" date="2019-03" db="EMBL/GenBank/DDBJ databases">
        <title>The genome sequence of a newly discovered highly antifungal drug resistant Aspergillus species, Aspergillus tanneri NIH 1004.</title>
        <authorList>
            <person name="Mounaud S."/>
            <person name="Singh I."/>
            <person name="Joardar V."/>
            <person name="Pakala S."/>
            <person name="Pakala S."/>
            <person name="Venepally P."/>
            <person name="Hoover J."/>
            <person name="Nierman W."/>
            <person name="Chung J."/>
            <person name="Losada L."/>
        </authorList>
    </citation>
    <scope>NUCLEOTIDE SEQUENCE [LARGE SCALE GENOMIC DNA]</scope>
    <source>
        <strain evidence="9 10">NIH1004</strain>
    </source>
</reference>
<evidence type="ECO:0000313" key="9">
    <source>
        <dbReference type="EMBL" id="THC99956.1"/>
    </source>
</evidence>
<feature type="compositionally biased region" description="Polar residues" evidence="6">
    <location>
        <begin position="1338"/>
        <end position="1352"/>
    </location>
</feature>
<evidence type="ECO:0000256" key="4">
    <source>
        <dbReference type="ARBA" id="ARBA00023163"/>
    </source>
</evidence>
<dbReference type="GO" id="GO:0042791">
    <property type="term" value="P:5S class rRNA transcription by RNA polymerase III"/>
    <property type="evidence" value="ECO:0007669"/>
    <property type="project" value="TreeGrafter"/>
</dbReference>
<keyword evidence="3" id="KW-0238">DNA-binding</keyword>
<dbReference type="GO" id="GO:0000127">
    <property type="term" value="C:transcription factor TFIIIC complex"/>
    <property type="evidence" value="ECO:0007669"/>
    <property type="project" value="InterPro"/>
</dbReference>
<comment type="subcellular location">
    <subcellularLocation>
        <location evidence="1">Nucleus</location>
    </subcellularLocation>
</comment>
<dbReference type="EMBL" id="SOSA01000008">
    <property type="protein sequence ID" value="THC99956.1"/>
    <property type="molecule type" value="Genomic_DNA"/>
</dbReference>
<evidence type="ECO:0000256" key="3">
    <source>
        <dbReference type="ARBA" id="ARBA00023125"/>
    </source>
</evidence>
<evidence type="ECO:0000256" key="5">
    <source>
        <dbReference type="ARBA" id="ARBA00023242"/>
    </source>
</evidence>
<feature type="region of interest" description="Disordered" evidence="6">
    <location>
        <begin position="887"/>
        <end position="915"/>
    </location>
</feature>
<feature type="domain" description="B-block binding subunit of TFIIIC" evidence="7">
    <location>
        <begin position="134"/>
        <end position="200"/>
    </location>
</feature>
<accession>A0A4S3JWS8</accession>